<protein>
    <submittedName>
        <fullName evidence="1">Uncharacterized protein</fullName>
    </submittedName>
</protein>
<dbReference type="AlphaFoldDB" id="A0AAD7B7W1"/>
<evidence type="ECO:0000313" key="1">
    <source>
        <dbReference type="EMBL" id="KAJ7612744.1"/>
    </source>
</evidence>
<feature type="non-terminal residue" evidence="1">
    <location>
        <position position="589"/>
    </location>
</feature>
<proteinExistence type="predicted"/>
<sequence length="589" mass="66676">MYRRTRADGLRFIGRPQSYEQVPSFDSRLVMLNPYKPESGMQLFGASNRSVGPALVPLDGATSFEPGLAHKRDTCDYFSRVVLPTFKGLHCPPSASSFSTRGCVIIRRYTVTNLRKYFSNLMKTPGSGPDLDAFKDDLNAKRGILTAFHWVSQRIAFLAASDARRLAHVQNARDLMDIPSLSSSQWIAFLPVFFAVLDPARIPHPDILEELAKHAKAQEDIACASVALDGIFRLGGQGDRGLFLWPRVWQWVEFIHTYREQLGEIELIPEITFYFDFIDFARTLQSQSDAFALMTETRGFWACIVQSWTFLAEERDGYPRDCSILLSNLGAFLGESGLRSHPERLEEMIDAAGSMDQLAGLVVEHIRTVINHPASDGQRPVEDLYRILSFVAAADQIPEESGHNCVGRPLGPLGAALYTRGCAEEVVEAIFFLCDSEDSAMNYVLHQCVMLLAGMILTSPVTLRHELLERGLLRALVTITLQYEAREWQWIYENVRFFLYYLLPTSLVYFRAVLAYRDALKEVQDLISGDDFKNTGLFGEWENFLASAEERLEALAEFQSASFKPQKACDNREVNRSFFLVEPFIYWLT</sequence>
<dbReference type="Proteomes" id="UP001221142">
    <property type="component" value="Unassembled WGS sequence"/>
</dbReference>
<accession>A0AAD7B7W1</accession>
<name>A0AAD7B7W1_9AGAR</name>
<evidence type="ECO:0000313" key="2">
    <source>
        <dbReference type="Proteomes" id="UP001221142"/>
    </source>
</evidence>
<gene>
    <name evidence="1" type="ORF">FB45DRAFT_1009316</name>
</gene>
<keyword evidence="2" id="KW-1185">Reference proteome</keyword>
<dbReference type="EMBL" id="JARKIF010000030">
    <property type="protein sequence ID" value="KAJ7612744.1"/>
    <property type="molecule type" value="Genomic_DNA"/>
</dbReference>
<comment type="caution">
    <text evidence="1">The sequence shown here is derived from an EMBL/GenBank/DDBJ whole genome shotgun (WGS) entry which is preliminary data.</text>
</comment>
<organism evidence="1 2">
    <name type="scientific">Roridomyces roridus</name>
    <dbReference type="NCBI Taxonomy" id="1738132"/>
    <lineage>
        <taxon>Eukaryota</taxon>
        <taxon>Fungi</taxon>
        <taxon>Dikarya</taxon>
        <taxon>Basidiomycota</taxon>
        <taxon>Agaricomycotina</taxon>
        <taxon>Agaricomycetes</taxon>
        <taxon>Agaricomycetidae</taxon>
        <taxon>Agaricales</taxon>
        <taxon>Marasmiineae</taxon>
        <taxon>Mycenaceae</taxon>
        <taxon>Roridomyces</taxon>
    </lineage>
</organism>
<reference evidence="1" key="1">
    <citation type="submission" date="2023-03" db="EMBL/GenBank/DDBJ databases">
        <title>Massive genome expansion in bonnet fungi (Mycena s.s.) driven by repeated elements and novel gene families across ecological guilds.</title>
        <authorList>
            <consortium name="Lawrence Berkeley National Laboratory"/>
            <person name="Harder C.B."/>
            <person name="Miyauchi S."/>
            <person name="Viragh M."/>
            <person name="Kuo A."/>
            <person name="Thoen E."/>
            <person name="Andreopoulos B."/>
            <person name="Lu D."/>
            <person name="Skrede I."/>
            <person name="Drula E."/>
            <person name="Henrissat B."/>
            <person name="Morin E."/>
            <person name="Kohler A."/>
            <person name="Barry K."/>
            <person name="LaButti K."/>
            <person name="Morin E."/>
            <person name="Salamov A."/>
            <person name="Lipzen A."/>
            <person name="Mereny Z."/>
            <person name="Hegedus B."/>
            <person name="Baldrian P."/>
            <person name="Stursova M."/>
            <person name="Weitz H."/>
            <person name="Taylor A."/>
            <person name="Grigoriev I.V."/>
            <person name="Nagy L.G."/>
            <person name="Martin F."/>
            <person name="Kauserud H."/>
        </authorList>
    </citation>
    <scope>NUCLEOTIDE SEQUENCE</scope>
    <source>
        <strain evidence="1">9284</strain>
    </source>
</reference>